<sequence>MVIILFFISVSPFNEANFVPLPIRSISVMSNPAGIGIGTGAEIFLTYHPEIIHCGATLGNLGFGFSRNDTNIIYELGAGVKLPGAFSIGYARQFGDTTENIIGLVCIANQYVRLGYKTNLATKKIMHTGAGVSIGGGLITIAGEMVYEGIRDSIDYIFGFIINPTYGVKINFISDLKLNWHAGLELGTSKLKLSGLYSYQKRKFSGGIILSAQSF</sequence>
<name>A0A7C6EHJ4_UNCW3</name>
<evidence type="ECO:0000313" key="1">
    <source>
        <dbReference type="EMBL" id="HHS63223.1"/>
    </source>
</evidence>
<organism evidence="1">
    <name type="scientific">candidate division WOR-3 bacterium</name>
    <dbReference type="NCBI Taxonomy" id="2052148"/>
    <lineage>
        <taxon>Bacteria</taxon>
        <taxon>Bacteria division WOR-3</taxon>
    </lineage>
</organism>
<gene>
    <name evidence="1" type="ORF">ENV70_06405</name>
</gene>
<proteinExistence type="predicted"/>
<reference evidence="1" key="1">
    <citation type="journal article" date="2020" name="mSystems">
        <title>Genome- and Community-Level Interaction Insights into Carbon Utilization and Element Cycling Functions of Hydrothermarchaeota in Hydrothermal Sediment.</title>
        <authorList>
            <person name="Zhou Z."/>
            <person name="Liu Y."/>
            <person name="Xu W."/>
            <person name="Pan J."/>
            <person name="Luo Z.H."/>
            <person name="Li M."/>
        </authorList>
    </citation>
    <scope>NUCLEOTIDE SEQUENCE [LARGE SCALE GENOMIC DNA]</scope>
    <source>
        <strain evidence="1">SpSt-783</strain>
    </source>
</reference>
<dbReference type="AlphaFoldDB" id="A0A7C6EHJ4"/>
<dbReference type="EMBL" id="DTHJ01000133">
    <property type="protein sequence ID" value="HHS63223.1"/>
    <property type="molecule type" value="Genomic_DNA"/>
</dbReference>
<accession>A0A7C6EHJ4</accession>
<comment type="caution">
    <text evidence="1">The sequence shown here is derived from an EMBL/GenBank/DDBJ whole genome shotgun (WGS) entry which is preliminary data.</text>
</comment>
<protein>
    <submittedName>
        <fullName evidence="1">Uncharacterized protein</fullName>
    </submittedName>
</protein>